<proteinExistence type="predicted"/>
<keyword evidence="1 4" id="KW-0808">Transferase</keyword>
<name>A0A7J5BRD5_9MICO</name>
<dbReference type="PROSITE" id="PS51186">
    <property type="entry name" value="GNAT"/>
    <property type="match status" value="1"/>
</dbReference>
<organism evidence="4 5">
    <name type="scientific">Pseudoclavibacter chungangensis</name>
    <dbReference type="NCBI Taxonomy" id="587635"/>
    <lineage>
        <taxon>Bacteria</taxon>
        <taxon>Bacillati</taxon>
        <taxon>Actinomycetota</taxon>
        <taxon>Actinomycetes</taxon>
        <taxon>Micrococcales</taxon>
        <taxon>Microbacteriaceae</taxon>
        <taxon>Pseudoclavibacter</taxon>
    </lineage>
</organism>
<feature type="domain" description="N-acetyltransferase" evidence="3">
    <location>
        <begin position="3"/>
        <end position="150"/>
    </location>
</feature>
<dbReference type="Pfam" id="PF00583">
    <property type="entry name" value="Acetyltransf_1"/>
    <property type="match status" value="1"/>
</dbReference>
<evidence type="ECO:0000313" key="5">
    <source>
        <dbReference type="Proteomes" id="UP000467240"/>
    </source>
</evidence>
<reference evidence="4 5" key="1">
    <citation type="submission" date="2019-09" db="EMBL/GenBank/DDBJ databases">
        <title>Phylogeny of genus Pseudoclavibacter and closely related genus.</title>
        <authorList>
            <person name="Li Y."/>
        </authorList>
    </citation>
    <scope>NUCLEOTIDE SEQUENCE [LARGE SCALE GENOMIC DNA]</scope>
    <source>
        <strain evidence="4 5">DSM 23821</strain>
    </source>
</reference>
<dbReference type="InterPro" id="IPR016181">
    <property type="entry name" value="Acyl_CoA_acyltransferase"/>
</dbReference>
<dbReference type="SUPFAM" id="SSF55729">
    <property type="entry name" value="Acyl-CoA N-acyltransferases (Nat)"/>
    <property type="match status" value="1"/>
</dbReference>
<dbReference type="EMBL" id="WBJZ01000010">
    <property type="protein sequence ID" value="KAB1656830.1"/>
    <property type="molecule type" value="Genomic_DNA"/>
</dbReference>
<dbReference type="Gene3D" id="3.40.630.30">
    <property type="match status" value="1"/>
</dbReference>
<keyword evidence="5" id="KW-1185">Reference proteome</keyword>
<dbReference type="GO" id="GO:0016747">
    <property type="term" value="F:acyltransferase activity, transferring groups other than amino-acyl groups"/>
    <property type="evidence" value="ECO:0007669"/>
    <property type="project" value="InterPro"/>
</dbReference>
<evidence type="ECO:0000256" key="1">
    <source>
        <dbReference type="ARBA" id="ARBA00022679"/>
    </source>
</evidence>
<dbReference type="InterPro" id="IPR050832">
    <property type="entry name" value="Bact_Acetyltransf"/>
</dbReference>
<accession>A0A7J5BRD5</accession>
<dbReference type="OrthoDB" id="9805924at2"/>
<dbReference type="InterPro" id="IPR000182">
    <property type="entry name" value="GNAT_dom"/>
</dbReference>
<dbReference type="AlphaFoldDB" id="A0A7J5BRD5"/>
<dbReference type="PANTHER" id="PTHR43877">
    <property type="entry name" value="AMINOALKYLPHOSPHONATE N-ACETYLTRANSFERASE-RELATED-RELATED"/>
    <property type="match status" value="1"/>
</dbReference>
<evidence type="ECO:0000259" key="3">
    <source>
        <dbReference type="PROSITE" id="PS51186"/>
    </source>
</evidence>
<protein>
    <submittedName>
        <fullName evidence="4">GNAT family N-acetyltransferase</fullName>
    </submittedName>
</protein>
<sequence length="157" mass="17578">MDVTVRGIEADDRAAWDELYAGYARFYKTEQTAAMRDRVWGWLSDPANPVRGLVAVDAHDVPVGLAHFRPFHRPLSATIGCYLDDLFVAHAARRSTAAARLLGELERIARAEGWSVVRGITRENNYRARVLYDRFATRTEWVTYDAIPAPVAGTVDG</sequence>
<dbReference type="RefSeq" id="WP_158040582.1">
    <property type="nucleotide sequence ID" value="NZ_JACCFV010000001.1"/>
</dbReference>
<keyword evidence="2" id="KW-0012">Acyltransferase</keyword>
<comment type="caution">
    <text evidence="4">The sequence shown here is derived from an EMBL/GenBank/DDBJ whole genome shotgun (WGS) entry which is preliminary data.</text>
</comment>
<evidence type="ECO:0000313" key="4">
    <source>
        <dbReference type="EMBL" id="KAB1656830.1"/>
    </source>
</evidence>
<evidence type="ECO:0000256" key="2">
    <source>
        <dbReference type="ARBA" id="ARBA00023315"/>
    </source>
</evidence>
<gene>
    <name evidence="4" type="ORF">F8O01_09245</name>
</gene>
<dbReference type="Proteomes" id="UP000467240">
    <property type="component" value="Unassembled WGS sequence"/>
</dbReference>